<protein>
    <recommendedName>
        <fullName evidence="4">FAD/NAD(P)-binding domain-containing protein</fullName>
    </recommendedName>
</protein>
<dbReference type="AlphaFoldDB" id="A0A8H5CP81"/>
<reference evidence="2 3" key="1">
    <citation type="journal article" date="2020" name="ISME J.">
        <title>Uncovering the hidden diversity of litter-decomposition mechanisms in mushroom-forming fungi.</title>
        <authorList>
            <person name="Floudas D."/>
            <person name="Bentzer J."/>
            <person name="Ahren D."/>
            <person name="Johansson T."/>
            <person name="Persson P."/>
            <person name="Tunlid A."/>
        </authorList>
    </citation>
    <scope>NUCLEOTIDE SEQUENCE [LARGE SCALE GENOMIC DNA]</scope>
    <source>
        <strain evidence="2 3">CBS 291.85</strain>
    </source>
</reference>
<sequence length="514" mass="57885">MNTTTLASTTLTLALLLLLLRFLVRIYRLQLLNKETILLDLPNLGRAREETEKIPVTVVVCGGSIAGLLAARVCHDHFERIVIVEPEAWLSTEEGRKVKSWTQDGKRARVMQYTSLHGNLAPVTDGLLRLFPNFEEECRRSDINLAPADFKIYLGGHKFIAPHDEFGGSFPLTAMAGRQATETLVRRLTLNKKMYPNIEQIAGIVTGVDADEKDPRYLKTVRVRTNEGEDRELDAALVIEWIKGAGYGSGPNPLDELTLSYDPRMRYASFKLRLPKDLISKLPEYERESSTGALFLYKADPSVARTYCGAMDAEGEFRVFKKHKSATPIPEWIWKFFDMCQEAEDTMQLSKVRVPASFWTRYELASHLPANYIALGDSVTRVNPVFGQGGSKAMMGAVALNNVLQDVHTKSLPHDFSRRFFRSQADKISPLWYANKLADYGYDTTVPQHGESLSQGAVIRWYLHTLEIMSDKDKQIGSIFWRAMHSYGTSIDALNPLIIVKFLVQILSFGISGK</sequence>
<keyword evidence="1" id="KW-1133">Transmembrane helix</keyword>
<evidence type="ECO:0000313" key="2">
    <source>
        <dbReference type="EMBL" id="KAF5344483.1"/>
    </source>
</evidence>
<organism evidence="2 3">
    <name type="scientific">Tetrapyrgos nigripes</name>
    <dbReference type="NCBI Taxonomy" id="182062"/>
    <lineage>
        <taxon>Eukaryota</taxon>
        <taxon>Fungi</taxon>
        <taxon>Dikarya</taxon>
        <taxon>Basidiomycota</taxon>
        <taxon>Agaricomycotina</taxon>
        <taxon>Agaricomycetes</taxon>
        <taxon>Agaricomycetidae</taxon>
        <taxon>Agaricales</taxon>
        <taxon>Marasmiineae</taxon>
        <taxon>Marasmiaceae</taxon>
        <taxon>Tetrapyrgos</taxon>
    </lineage>
</organism>
<name>A0A8H5CP81_9AGAR</name>
<evidence type="ECO:0008006" key="4">
    <source>
        <dbReference type="Google" id="ProtNLM"/>
    </source>
</evidence>
<keyword evidence="3" id="KW-1185">Reference proteome</keyword>
<keyword evidence="1" id="KW-0472">Membrane</keyword>
<proteinExistence type="predicted"/>
<feature type="transmembrane region" description="Helical" evidence="1">
    <location>
        <begin position="6"/>
        <end position="24"/>
    </location>
</feature>
<dbReference type="OrthoDB" id="10051892at2759"/>
<accession>A0A8H5CP81</accession>
<evidence type="ECO:0000313" key="3">
    <source>
        <dbReference type="Proteomes" id="UP000559256"/>
    </source>
</evidence>
<dbReference type="EMBL" id="JAACJM010000124">
    <property type="protein sequence ID" value="KAF5344483.1"/>
    <property type="molecule type" value="Genomic_DNA"/>
</dbReference>
<dbReference type="SUPFAM" id="SSF51905">
    <property type="entry name" value="FAD/NAD(P)-binding domain"/>
    <property type="match status" value="1"/>
</dbReference>
<keyword evidence="1" id="KW-0812">Transmembrane</keyword>
<evidence type="ECO:0000256" key="1">
    <source>
        <dbReference type="SAM" id="Phobius"/>
    </source>
</evidence>
<comment type="caution">
    <text evidence="2">The sequence shown here is derived from an EMBL/GenBank/DDBJ whole genome shotgun (WGS) entry which is preliminary data.</text>
</comment>
<dbReference type="InterPro" id="IPR036188">
    <property type="entry name" value="FAD/NAD-bd_sf"/>
</dbReference>
<dbReference type="Proteomes" id="UP000559256">
    <property type="component" value="Unassembled WGS sequence"/>
</dbReference>
<gene>
    <name evidence="2" type="ORF">D9758_014135</name>
</gene>